<evidence type="ECO:0000313" key="3">
    <source>
        <dbReference type="Proteomes" id="UP000092093"/>
    </source>
</evidence>
<dbReference type="AlphaFoldDB" id="A0A1B7WUR5"/>
<keyword evidence="1" id="KW-0812">Transmembrane</keyword>
<keyword evidence="1" id="KW-1133">Transmembrane helix</keyword>
<accession>A0A1B7WUR5</accession>
<proteinExistence type="predicted"/>
<feature type="transmembrane region" description="Helical" evidence="1">
    <location>
        <begin position="47"/>
        <end position="70"/>
    </location>
</feature>
<organism evidence="2 3">
    <name type="scientific">Aphanizomenon flos-aquae WA102</name>
    <dbReference type="NCBI Taxonomy" id="1710896"/>
    <lineage>
        <taxon>Bacteria</taxon>
        <taxon>Bacillati</taxon>
        <taxon>Cyanobacteriota</taxon>
        <taxon>Cyanophyceae</taxon>
        <taxon>Nostocales</taxon>
        <taxon>Aphanizomenonaceae</taxon>
        <taxon>Aphanizomenon</taxon>
    </lineage>
</organism>
<name>A0A1B7WUR5_APHFL</name>
<comment type="caution">
    <text evidence="2">The sequence shown here is derived from an EMBL/GenBank/DDBJ whole genome shotgun (WGS) entry which is preliminary data.</text>
</comment>
<evidence type="ECO:0000313" key="2">
    <source>
        <dbReference type="EMBL" id="OBQ40851.1"/>
    </source>
</evidence>
<dbReference type="EMBL" id="LJOW01000167">
    <property type="protein sequence ID" value="OBQ40851.1"/>
    <property type="molecule type" value="Genomic_DNA"/>
</dbReference>
<dbReference type="Proteomes" id="UP000092093">
    <property type="component" value="Unassembled WGS sequence"/>
</dbReference>
<evidence type="ECO:0000256" key="1">
    <source>
        <dbReference type="SAM" id="Phobius"/>
    </source>
</evidence>
<reference evidence="2 3" key="1">
    <citation type="submission" date="2015-09" db="EMBL/GenBank/DDBJ databases">
        <title>Aphanizomenon flos-aquae WA102.</title>
        <authorList>
            <person name="Driscoll C."/>
        </authorList>
    </citation>
    <scope>NUCLEOTIDE SEQUENCE [LARGE SCALE GENOMIC DNA]</scope>
    <source>
        <strain evidence="2">WA102</strain>
    </source>
</reference>
<keyword evidence="1" id="KW-0472">Membrane</keyword>
<protein>
    <submittedName>
        <fullName evidence="2">Uncharacterized protein</fullName>
    </submittedName>
</protein>
<gene>
    <name evidence="2" type="ORF">AN484_22055</name>
</gene>
<sequence>MAQDLTVNIKTTSDVPQAMDKAKTATVGLGKQVEDIQKKFSTSFKDIFLSFLGPMALLTGALAIIGKIIADNQRKREEANQAAIDGTNELMSAEDRYYANKRNNEKKDKETVEQAKISRIEITKSFLENDPRRKEVVDDRTFYSRSLDYIASFKEVQDKVQAIIAEDMKKNPQKAALVSDKKAESNFKGPEGFSNVIGVGPNPVIEAMARQIEIQEQQLAELKKISGTDNAVPTDFTKTPSK</sequence>